<name>A0A9Q1BEF2_HOLLE</name>
<gene>
    <name evidence="1" type="ORF">HOLleu_39571</name>
</gene>
<dbReference type="AlphaFoldDB" id="A0A9Q1BEF2"/>
<evidence type="ECO:0000313" key="2">
    <source>
        <dbReference type="Proteomes" id="UP001152320"/>
    </source>
</evidence>
<dbReference type="OrthoDB" id="10066052at2759"/>
<dbReference type="Proteomes" id="UP001152320">
    <property type="component" value="Chromosome 21"/>
</dbReference>
<accession>A0A9Q1BEF2</accession>
<dbReference type="EMBL" id="JAIZAY010000021">
    <property type="protein sequence ID" value="KAJ8022159.1"/>
    <property type="molecule type" value="Genomic_DNA"/>
</dbReference>
<dbReference type="GO" id="GO:0003964">
    <property type="term" value="F:RNA-directed DNA polymerase activity"/>
    <property type="evidence" value="ECO:0007669"/>
    <property type="project" value="UniProtKB-KW"/>
</dbReference>
<evidence type="ECO:0000313" key="1">
    <source>
        <dbReference type="EMBL" id="KAJ8022159.1"/>
    </source>
</evidence>
<sequence length="462" mass="53359">MTWSSTQVFVKSLAQLKTCSDYTHFEHLNCRITSVLNDHGFVQNVVSPTHRAGHTLDVVLTREGSNFLQGSPSIVNSCLGDPLGNLTCDHYAVCFNVNVSRPGRIHKQITFRKFRSINVPHFIEDIRRCDELQKVDRPPDELVEAYNRCLATLINRHAPEKTKYITLRPNAPWYTDRLREAKQKRRRAERVWRSTKLSIHWQLFREQCRQVNKLLFTEKKTYYSNKIVECGNNRKQLFSLTRQIMGLQGDLSLPHHSDLDALANQFNDYFINKINEIRDKFDMSIKFENIMRADNIFYGHILERFVPASEDEVRELILRAPCKSCSLDPLPTWLLKQSVDVLVPIITAMINKSLADSNVPDSFKRSNVTPLLKKPGLDKDVLKNYRPISNLPYISKLLEKVVAKRFAQHLKTNSLHDDHQSAYGPFHSTETAFLKVHNDIAINLDSKLCSALVMLTCQRLLM</sequence>
<dbReference type="PANTHER" id="PTHR46670:SF3">
    <property type="entry name" value="ENDONUCLEASE_EXONUCLEASE_PHOSPHATASE DOMAIN-CONTAINING PROTEIN"/>
    <property type="match status" value="1"/>
</dbReference>
<keyword evidence="1" id="KW-0695">RNA-directed DNA polymerase</keyword>
<keyword evidence="1" id="KW-0808">Transferase</keyword>
<comment type="caution">
    <text evidence="1">The sequence shown here is derived from an EMBL/GenBank/DDBJ whole genome shotgun (WGS) entry which is preliminary data.</text>
</comment>
<keyword evidence="1" id="KW-0548">Nucleotidyltransferase</keyword>
<organism evidence="1 2">
    <name type="scientific">Holothuria leucospilota</name>
    <name type="common">Black long sea cucumber</name>
    <name type="synonym">Mertensiothuria leucospilota</name>
    <dbReference type="NCBI Taxonomy" id="206669"/>
    <lineage>
        <taxon>Eukaryota</taxon>
        <taxon>Metazoa</taxon>
        <taxon>Echinodermata</taxon>
        <taxon>Eleutherozoa</taxon>
        <taxon>Echinozoa</taxon>
        <taxon>Holothuroidea</taxon>
        <taxon>Aspidochirotacea</taxon>
        <taxon>Aspidochirotida</taxon>
        <taxon>Holothuriidae</taxon>
        <taxon>Holothuria</taxon>
    </lineage>
</organism>
<keyword evidence="2" id="KW-1185">Reference proteome</keyword>
<dbReference type="PANTHER" id="PTHR46670">
    <property type="entry name" value="ENDO/EXONUCLEASE/PHOSPHATASE DOMAIN-CONTAINING PROTEIN"/>
    <property type="match status" value="1"/>
</dbReference>
<proteinExistence type="predicted"/>
<protein>
    <submittedName>
        <fullName evidence="1">LINE-1 reverse transcriptase-like</fullName>
    </submittedName>
</protein>
<reference evidence="1" key="1">
    <citation type="submission" date="2021-10" db="EMBL/GenBank/DDBJ databases">
        <title>Tropical sea cucumber genome reveals ecological adaptation and Cuvierian tubules defense mechanism.</title>
        <authorList>
            <person name="Chen T."/>
        </authorList>
    </citation>
    <scope>NUCLEOTIDE SEQUENCE</scope>
    <source>
        <strain evidence="1">Nanhai2018</strain>
        <tissue evidence="1">Muscle</tissue>
    </source>
</reference>